<organism evidence="2 3">
    <name type="scientific">Choiromyces venosus 120613-1</name>
    <dbReference type="NCBI Taxonomy" id="1336337"/>
    <lineage>
        <taxon>Eukaryota</taxon>
        <taxon>Fungi</taxon>
        <taxon>Dikarya</taxon>
        <taxon>Ascomycota</taxon>
        <taxon>Pezizomycotina</taxon>
        <taxon>Pezizomycetes</taxon>
        <taxon>Pezizales</taxon>
        <taxon>Tuberaceae</taxon>
        <taxon>Choiromyces</taxon>
    </lineage>
</organism>
<evidence type="ECO:0000256" key="1">
    <source>
        <dbReference type="SAM" id="Phobius"/>
    </source>
</evidence>
<keyword evidence="3" id="KW-1185">Reference proteome</keyword>
<proteinExistence type="predicted"/>
<feature type="transmembrane region" description="Helical" evidence="1">
    <location>
        <begin position="12"/>
        <end position="32"/>
    </location>
</feature>
<reference evidence="2 3" key="1">
    <citation type="journal article" date="2018" name="Nat. Ecol. Evol.">
        <title>Pezizomycetes genomes reveal the molecular basis of ectomycorrhizal truffle lifestyle.</title>
        <authorList>
            <person name="Murat C."/>
            <person name="Payen T."/>
            <person name="Noel B."/>
            <person name="Kuo A."/>
            <person name="Morin E."/>
            <person name="Chen J."/>
            <person name="Kohler A."/>
            <person name="Krizsan K."/>
            <person name="Balestrini R."/>
            <person name="Da Silva C."/>
            <person name="Montanini B."/>
            <person name="Hainaut M."/>
            <person name="Levati E."/>
            <person name="Barry K.W."/>
            <person name="Belfiori B."/>
            <person name="Cichocki N."/>
            <person name="Clum A."/>
            <person name="Dockter R.B."/>
            <person name="Fauchery L."/>
            <person name="Guy J."/>
            <person name="Iotti M."/>
            <person name="Le Tacon F."/>
            <person name="Lindquist E.A."/>
            <person name="Lipzen A."/>
            <person name="Malagnac F."/>
            <person name="Mello A."/>
            <person name="Molinier V."/>
            <person name="Miyauchi S."/>
            <person name="Poulain J."/>
            <person name="Riccioni C."/>
            <person name="Rubini A."/>
            <person name="Sitrit Y."/>
            <person name="Splivallo R."/>
            <person name="Traeger S."/>
            <person name="Wang M."/>
            <person name="Zifcakova L."/>
            <person name="Wipf D."/>
            <person name="Zambonelli A."/>
            <person name="Paolocci F."/>
            <person name="Nowrousian M."/>
            <person name="Ottonello S."/>
            <person name="Baldrian P."/>
            <person name="Spatafora J.W."/>
            <person name="Henrissat B."/>
            <person name="Nagy L.G."/>
            <person name="Aury J.M."/>
            <person name="Wincker P."/>
            <person name="Grigoriev I.V."/>
            <person name="Bonfante P."/>
            <person name="Martin F.M."/>
        </authorList>
    </citation>
    <scope>NUCLEOTIDE SEQUENCE [LARGE SCALE GENOMIC DNA]</scope>
    <source>
        <strain evidence="2 3">120613-1</strain>
    </source>
</reference>
<evidence type="ECO:0000313" key="2">
    <source>
        <dbReference type="EMBL" id="RPA96539.1"/>
    </source>
</evidence>
<keyword evidence="1" id="KW-0472">Membrane</keyword>
<gene>
    <name evidence="2" type="ORF">L873DRAFT_1216322</name>
</gene>
<protein>
    <submittedName>
        <fullName evidence="2">Uncharacterized protein</fullName>
    </submittedName>
</protein>
<keyword evidence="1" id="KW-0812">Transmembrane</keyword>
<dbReference type="Proteomes" id="UP000276215">
    <property type="component" value="Unassembled WGS sequence"/>
</dbReference>
<evidence type="ECO:0000313" key="3">
    <source>
        <dbReference type="Proteomes" id="UP000276215"/>
    </source>
</evidence>
<dbReference type="AlphaFoldDB" id="A0A3N4JE56"/>
<accession>A0A3N4JE56</accession>
<sequence>MVVVYHRLHCYNYYTFLLSGLIPSFLIISFCYDSAVNVKLVTSIRLGSRVARIVRPFPIIYSVPISKICPGVLIPDPAVLQVLGKSV</sequence>
<dbReference type="EMBL" id="ML120413">
    <property type="protein sequence ID" value="RPA96539.1"/>
    <property type="molecule type" value="Genomic_DNA"/>
</dbReference>
<keyword evidence="1" id="KW-1133">Transmembrane helix</keyword>
<name>A0A3N4JE56_9PEZI</name>